<sequence>MPLFRWCQCAFLLHLVQHDDFTLLHIIDFIWKYQPLNEFKKRHRNVFVLKKATFPGSKVLRVPIPFRTITASKISFDGKPELF</sequence>
<evidence type="ECO:0000313" key="2">
    <source>
        <dbReference type="Proteomes" id="UP000239711"/>
    </source>
</evidence>
<accession>A0A2S9ISI9</accession>
<organism evidence="1 2">
    <name type="scientific">Sphingobacterium haloxyli</name>
    <dbReference type="NCBI Taxonomy" id="2100533"/>
    <lineage>
        <taxon>Bacteria</taxon>
        <taxon>Pseudomonadati</taxon>
        <taxon>Bacteroidota</taxon>
        <taxon>Sphingobacteriia</taxon>
        <taxon>Sphingobacteriales</taxon>
        <taxon>Sphingobacteriaceae</taxon>
        <taxon>Sphingobacterium</taxon>
    </lineage>
</organism>
<evidence type="ECO:0000313" key="1">
    <source>
        <dbReference type="EMBL" id="PRD43491.1"/>
    </source>
</evidence>
<gene>
    <name evidence="1" type="ORF">C5745_19900</name>
</gene>
<dbReference type="Proteomes" id="UP000239711">
    <property type="component" value="Unassembled WGS sequence"/>
</dbReference>
<dbReference type="EMBL" id="PVBQ01000051">
    <property type="protein sequence ID" value="PRD43491.1"/>
    <property type="molecule type" value="Genomic_DNA"/>
</dbReference>
<feature type="non-terminal residue" evidence="1">
    <location>
        <position position="83"/>
    </location>
</feature>
<dbReference type="AlphaFoldDB" id="A0A2S9ISI9"/>
<keyword evidence="2" id="KW-1185">Reference proteome</keyword>
<name>A0A2S9ISI9_9SPHI</name>
<proteinExistence type="predicted"/>
<comment type="caution">
    <text evidence="1">The sequence shown here is derived from an EMBL/GenBank/DDBJ whole genome shotgun (WGS) entry which is preliminary data.</text>
</comment>
<protein>
    <submittedName>
        <fullName evidence="1">Uncharacterized protein</fullName>
    </submittedName>
</protein>
<reference evidence="1 2" key="1">
    <citation type="submission" date="2018-02" db="EMBL/GenBank/DDBJ databases">
        <title>The draft genome of Sphingobacterium sp. 5JN-11.</title>
        <authorList>
            <person name="Liu L."/>
            <person name="Li L."/>
            <person name="Liang L."/>
            <person name="Zhang X."/>
            <person name="Wang T."/>
        </authorList>
    </citation>
    <scope>NUCLEOTIDE SEQUENCE [LARGE SCALE GENOMIC DNA]</scope>
    <source>
        <strain evidence="1 2">5JN-11</strain>
    </source>
</reference>